<evidence type="ECO:0008006" key="2">
    <source>
        <dbReference type="Google" id="ProtNLM"/>
    </source>
</evidence>
<name>A0A6C0M0K1_9ZZZZ</name>
<dbReference type="SUPFAM" id="SSF56112">
    <property type="entry name" value="Protein kinase-like (PK-like)"/>
    <property type="match status" value="1"/>
</dbReference>
<reference evidence="1" key="1">
    <citation type="journal article" date="2020" name="Nature">
        <title>Giant virus diversity and host interactions through global metagenomics.</title>
        <authorList>
            <person name="Schulz F."/>
            <person name="Roux S."/>
            <person name="Paez-Espino D."/>
            <person name="Jungbluth S."/>
            <person name="Walsh D.A."/>
            <person name="Denef V.J."/>
            <person name="McMahon K.D."/>
            <person name="Konstantinidis K.T."/>
            <person name="Eloe-Fadrosh E.A."/>
            <person name="Kyrpides N.C."/>
            <person name="Woyke T."/>
        </authorList>
    </citation>
    <scope>NUCLEOTIDE SEQUENCE</scope>
    <source>
        <strain evidence="1">GVMAG-S-1017745-26</strain>
    </source>
</reference>
<sequence length="432" mass="51487">MNNFYKFLDIKEISHKYKKTFENSIKNAFNCNEVNIFNANYNLFDIDNLDFKRFNSKYYLIKLLKKKKSQKIHINGHIFKALIKYNNKYIFKNIFCKECPCYNPLYINIGNNNDTSYYQFLLNDFMYNLNSSVNIEILVSYLLSKLVEHNISPHFPLYYGNCNTNMKKYTSEISDKEISELDKDLKYPIVIYSDSCNSYLQRFNFPVNLIFSEKLEEDLYNYCNNKIFIDNLEWTSYLFQIIMALSVCQKYFGVYHNDLHLSNVMFSNTDKEYIYYSYKKIYYKIPTYNKIIKIIDWGRATYNFNNKIGNNFIFRKDGDAFGQYYYQKINNKGKRTIPPNPSVDLALLAGNFINEKSFPKKGKLYNLIKSWITFDKKLINLNLIKDNSFEFYTIVSHNSCNSIPIKQITKKIFKQFIVDKDLIPKDSIIYGI</sequence>
<proteinExistence type="predicted"/>
<dbReference type="EMBL" id="MN740583">
    <property type="protein sequence ID" value="QHU35042.1"/>
    <property type="molecule type" value="Genomic_DNA"/>
</dbReference>
<accession>A0A6C0M0K1</accession>
<dbReference type="Gene3D" id="1.10.510.10">
    <property type="entry name" value="Transferase(Phosphotransferase) domain 1"/>
    <property type="match status" value="1"/>
</dbReference>
<protein>
    <recommendedName>
        <fullName evidence="2">Protein kinase domain-containing protein</fullName>
    </recommendedName>
</protein>
<evidence type="ECO:0000313" key="1">
    <source>
        <dbReference type="EMBL" id="QHU35042.1"/>
    </source>
</evidence>
<dbReference type="AlphaFoldDB" id="A0A6C0M0K1"/>
<dbReference type="InterPro" id="IPR011009">
    <property type="entry name" value="Kinase-like_dom_sf"/>
</dbReference>
<organism evidence="1">
    <name type="scientific">viral metagenome</name>
    <dbReference type="NCBI Taxonomy" id="1070528"/>
    <lineage>
        <taxon>unclassified sequences</taxon>
        <taxon>metagenomes</taxon>
        <taxon>organismal metagenomes</taxon>
    </lineage>
</organism>